<dbReference type="InterPro" id="IPR018114">
    <property type="entry name" value="TRYPSIN_HIS"/>
</dbReference>
<name>A0ABY6LC58_9ARAC</name>
<dbReference type="Proteomes" id="UP001235939">
    <property type="component" value="Chromosome 15"/>
</dbReference>
<dbReference type="SMART" id="SM00020">
    <property type="entry name" value="Tryp_SPc"/>
    <property type="match status" value="1"/>
</dbReference>
<evidence type="ECO:0000313" key="2">
    <source>
        <dbReference type="EMBL" id="UYV78007.1"/>
    </source>
</evidence>
<dbReference type="InterPro" id="IPR009003">
    <property type="entry name" value="Peptidase_S1_PA"/>
</dbReference>
<reference evidence="2 3" key="1">
    <citation type="submission" date="2022-01" db="EMBL/GenBank/DDBJ databases">
        <title>A chromosomal length assembly of Cordylochernes scorpioides.</title>
        <authorList>
            <person name="Zeh D."/>
            <person name="Zeh J."/>
        </authorList>
    </citation>
    <scope>NUCLEOTIDE SEQUENCE [LARGE SCALE GENOMIC DNA]</scope>
    <source>
        <strain evidence="2">IN4F17</strain>
        <tissue evidence="2">Whole Body</tissue>
    </source>
</reference>
<dbReference type="PROSITE" id="PS50240">
    <property type="entry name" value="TRYPSIN_DOM"/>
    <property type="match status" value="1"/>
</dbReference>
<dbReference type="InterPro" id="IPR001254">
    <property type="entry name" value="Trypsin_dom"/>
</dbReference>
<dbReference type="PANTHER" id="PTHR24258">
    <property type="entry name" value="SERINE PROTEASE-RELATED"/>
    <property type="match status" value="1"/>
</dbReference>
<evidence type="ECO:0000313" key="3">
    <source>
        <dbReference type="Proteomes" id="UP001235939"/>
    </source>
</evidence>
<gene>
    <name evidence="2" type="ORF">LAZ67_15003182</name>
</gene>
<dbReference type="PANTHER" id="PTHR24258:SF116">
    <property type="entry name" value="FI16631P1-RELATED"/>
    <property type="match status" value="1"/>
</dbReference>
<sequence length="323" mass="36049">MWHPLTEAQRSDCRRLQHLLRQVALAGIRLYVVHVARLLHVSVQALIKEATWLGLFTKNKCGGVLLNAHFILTAAHCQPGFLSTLVVVLGEHDLAGNMEALPPMERSVRRVVVHSGYNPRTFENDLALLHLAQPVHFQPHVVPICLPRAAEDFTGQLAYVSGWGKLAHGEFLVWSWYPMFPTEVVHGERMLYQLGVPGGPCPQCPPRSSCSHSQQQQVSADVPGGGTYQGDPGHLHVCWVRQWRVWTAARKHSRLDVLLCTLSEKVCVQGDSGGPLMVQREDDERWVLAGTVSHGIRCADPHLPGVYMRVSAYLPWLEHVLHS</sequence>
<dbReference type="SUPFAM" id="SSF50494">
    <property type="entry name" value="Trypsin-like serine proteases"/>
    <property type="match status" value="1"/>
</dbReference>
<keyword evidence="3" id="KW-1185">Reference proteome</keyword>
<dbReference type="PROSITE" id="PS00134">
    <property type="entry name" value="TRYPSIN_HIS"/>
    <property type="match status" value="1"/>
</dbReference>
<protein>
    <submittedName>
        <fullName evidence="2">TMPRSS11D</fullName>
    </submittedName>
</protein>
<organism evidence="2 3">
    <name type="scientific">Cordylochernes scorpioides</name>
    <dbReference type="NCBI Taxonomy" id="51811"/>
    <lineage>
        <taxon>Eukaryota</taxon>
        <taxon>Metazoa</taxon>
        <taxon>Ecdysozoa</taxon>
        <taxon>Arthropoda</taxon>
        <taxon>Chelicerata</taxon>
        <taxon>Arachnida</taxon>
        <taxon>Pseudoscorpiones</taxon>
        <taxon>Cheliferoidea</taxon>
        <taxon>Chernetidae</taxon>
        <taxon>Cordylochernes</taxon>
    </lineage>
</organism>
<dbReference type="PRINTS" id="PR00722">
    <property type="entry name" value="CHYMOTRYPSIN"/>
</dbReference>
<evidence type="ECO:0000259" key="1">
    <source>
        <dbReference type="PROSITE" id="PS50240"/>
    </source>
</evidence>
<dbReference type="Gene3D" id="2.40.10.10">
    <property type="entry name" value="Trypsin-like serine proteases"/>
    <property type="match status" value="2"/>
</dbReference>
<dbReference type="EMBL" id="CP092877">
    <property type="protein sequence ID" value="UYV78007.1"/>
    <property type="molecule type" value="Genomic_DNA"/>
</dbReference>
<proteinExistence type="predicted"/>
<dbReference type="InterPro" id="IPR001314">
    <property type="entry name" value="Peptidase_S1A"/>
</dbReference>
<dbReference type="CDD" id="cd00190">
    <property type="entry name" value="Tryp_SPc"/>
    <property type="match status" value="1"/>
</dbReference>
<accession>A0ABY6LC58</accession>
<feature type="domain" description="Peptidase S1" evidence="1">
    <location>
        <begin position="24"/>
        <end position="322"/>
    </location>
</feature>
<dbReference type="Pfam" id="PF00089">
    <property type="entry name" value="Trypsin"/>
    <property type="match status" value="2"/>
</dbReference>
<dbReference type="InterPro" id="IPR043504">
    <property type="entry name" value="Peptidase_S1_PA_chymotrypsin"/>
</dbReference>